<gene>
    <name evidence="1" type="ORF">QIS96_19760</name>
</gene>
<name>A0ABT6SDN1_9ACTN</name>
<protein>
    <submittedName>
        <fullName evidence="1">Uncharacterized protein</fullName>
    </submittedName>
</protein>
<reference evidence="1 2" key="1">
    <citation type="submission" date="2023-05" db="EMBL/GenBank/DDBJ databases">
        <title>Draft genome sequence of Streptomyces sp. B-S-A6 isolated from a cave soil in Thailand.</title>
        <authorList>
            <person name="Chamroensaksri N."/>
            <person name="Muangham S."/>
        </authorList>
    </citation>
    <scope>NUCLEOTIDE SEQUENCE [LARGE SCALE GENOMIC DNA]</scope>
    <source>
        <strain evidence="1 2">B-S-A6</strain>
    </source>
</reference>
<dbReference type="Proteomes" id="UP001223978">
    <property type="component" value="Unassembled WGS sequence"/>
</dbReference>
<organism evidence="1 2">
    <name type="scientific">Streptomyces cavernicola</name>
    <dbReference type="NCBI Taxonomy" id="3043613"/>
    <lineage>
        <taxon>Bacteria</taxon>
        <taxon>Bacillati</taxon>
        <taxon>Actinomycetota</taxon>
        <taxon>Actinomycetes</taxon>
        <taxon>Kitasatosporales</taxon>
        <taxon>Streptomycetaceae</taxon>
        <taxon>Streptomyces</taxon>
    </lineage>
</organism>
<evidence type="ECO:0000313" key="1">
    <source>
        <dbReference type="EMBL" id="MDI3406044.1"/>
    </source>
</evidence>
<dbReference type="RefSeq" id="WP_282543977.1">
    <property type="nucleotide sequence ID" value="NZ_JASCIQ010000020.1"/>
</dbReference>
<comment type="caution">
    <text evidence="1">The sequence shown here is derived from an EMBL/GenBank/DDBJ whole genome shotgun (WGS) entry which is preliminary data.</text>
</comment>
<keyword evidence="2" id="KW-1185">Reference proteome</keyword>
<dbReference type="EMBL" id="JASCIQ010000020">
    <property type="protein sequence ID" value="MDI3406044.1"/>
    <property type="molecule type" value="Genomic_DNA"/>
</dbReference>
<sequence>MPTWRQDSNGDVTGDITTVVISGNTGGMVHLGNGDQIVHVHNDDDTSDDD</sequence>
<accession>A0ABT6SDN1</accession>
<proteinExistence type="predicted"/>
<evidence type="ECO:0000313" key="2">
    <source>
        <dbReference type="Proteomes" id="UP001223978"/>
    </source>
</evidence>